<evidence type="ECO:0000256" key="5">
    <source>
        <dbReference type="ARBA" id="ARBA00023136"/>
    </source>
</evidence>
<feature type="domain" description="Polysaccharide chain length determinant N-terminal" evidence="7">
    <location>
        <begin position="25"/>
        <end position="122"/>
    </location>
</feature>
<dbReference type="EMBL" id="JACLAG010000001">
    <property type="protein sequence ID" value="MBC2618358.1"/>
    <property type="molecule type" value="Genomic_DNA"/>
</dbReference>
<comment type="subcellular location">
    <subcellularLocation>
        <location evidence="1">Cell membrane</location>
        <topology evidence="1">Multi-pass membrane protein</topology>
    </subcellularLocation>
</comment>
<dbReference type="GeneID" id="69430254"/>
<feature type="transmembrane region" description="Helical" evidence="6">
    <location>
        <begin position="43"/>
        <end position="61"/>
    </location>
</feature>
<proteinExistence type="predicted"/>
<evidence type="ECO:0000313" key="9">
    <source>
        <dbReference type="Proteomes" id="UP000548504"/>
    </source>
</evidence>
<gene>
    <name evidence="8" type="primary">fepE</name>
    <name evidence="8" type="ORF">H7I73_01705</name>
</gene>
<dbReference type="SUPFAM" id="SSF160355">
    <property type="entry name" value="Bacterial polysaccharide co-polymerase-like"/>
    <property type="match status" value="1"/>
</dbReference>
<dbReference type="InterPro" id="IPR003856">
    <property type="entry name" value="LPS_length_determ_N"/>
</dbReference>
<dbReference type="AlphaFoldDB" id="A0A7X1BMG5"/>
<keyword evidence="2" id="KW-1003">Cell membrane</keyword>
<comment type="caution">
    <text evidence="8">The sequence shown here is derived from an EMBL/GenBank/DDBJ whole genome shotgun (WGS) entry which is preliminary data.</text>
</comment>
<evidence type="ECO:0000256" key="3">
    <source>
        <dbReference type="ARBA" id="ARBA00022692"/>
    </source>
</evidence>
<evidence type="ECO:0000256" key="4">
    <source>
        <dbReference type="ARBA" id="ARBA00022989"/>
    </source>
</evidence>
<dbReference type="Pfam" id="PF02706">
    <property type="entry name" value="Wzz"/>
    <property type="match status" value="1"/>
</dbReference>
<protein>
    <submittedName>
        <fullName evidence="8">LPS O-antigen length regulator</fullName>
    </submittedName>
</protein>
<keyword evidence="4 6" id="KW-1133">Transmembrane helix</keyword>
<dbReference type="RefSeq" id="WP_085047550.1">
    <property type="nucleotide sequence ID" value="NZ_CP069763.1"/>
</dbReference>
<evidence type="ECO:0000256" key="2">
    <source>
        <dbReference type="ARBA" id="ARBA00022475"/>
    </source>
</evidence>
<sequence>MSSLNIKQDNVSEFTAYPQPTVNANEIDLINLVEILWRARTKIVATVFAFACVGILVSFLLPQKWTSQAIVTPAEPVQWQDLENTLTKLRVLDMDINVSRSDVFNLFIKKFQSPSLLENYLRSSPYVMDQLKGADIDEMDLHRAIVRLSEKMTAVDSNVGKKNETSLYTSWTLSFTAPQAEEAQSVLQGYIHYISSIVEKETLEDIRNKLFIKTSYEKERLAMDRVRLKNQMEANIQRLNYSLEIANAAGIKKPVYSNGQAVKDDPDFSISLGADGISRKLEIEKSVTDVAEINGELRNRQYHVDQLLAMNVSDVKFTPFKYQLSPSLPVKKDGPAKSMIVILAALLGGMVACGGVLLNYAMVSRKQKMAFIDQQLV</sequence>
<accession>A0A7X1BMG5</accession>
<reference evidence="8 9" key="1">
    <citation type="submission" date="2020-08" db="EMBL/GenBank/DDBJ databases">
        <title>Emergence and comparative genomics analysis of Citrobacter in Fennec fox imported from North Africa to China.</title>
        <authorList>
            <person name="Zheng B."/>
        </authorList>
    </citation>
    <scope>NUCLEOTIDE SEQUENCE [LARGE SCALE GENOMIC DNA]</scope>
    <source>
        <strain evidence="8 9">FF141</strain>
    </source>
</reference>
<dbReference type="NCBIfam" id="NF007699">
    <property type="entry name" value="PRK10381.1"/>
    <property type="match status" value="1"/>
</dbReference>
<evidence type="ECO:0000256" key="6">
    <source>
        <dbReference type="SAM" id="Phobius"/>
    </source>
</evidence>
<dbReference type="Proteomes" id="UP000548504">
    <property type="component" value="Unassembled WGS sequence"/>
</dbReference>
<organism evidence="8 9">
    <name type="scientific">Citrobacter cronae</name>
    <dbReference type="NCBI Taxonomy" id="1748967"/>
    <lineage>
        <taxon>Bacteria</taxon>
        <taxon>Pseudomonadati</taxon>
        <taxon>Pseudomonadota</taxon>
        <taxon>Gammaproteobacteria</taxon>
        <taxon>Enterobacterales</taxon>
        <taxon>Enterobacteriaceae</taxon>
        <taxon>Citrobacter</taxon>
        <taxon>Citrobacter freundii complex</taxon>
    </lineage>
</organism>
<name>A0A7X1BMG5_9ENTR</name>
<dbReference type="GO" id="GO:0005886">
    <property type="term" value="C:plasma membrane"/>
    <property type="evidence" value="ECO:0007669"/>
    <property type="project" value="UniProtKB-SubCell"/>
</dbReference>
<evidence type="ECO:0000313" key="8">
    <source>
        <dbReference type="EMBL" id="MBC2618358.1"/>
    </source>
</evidence>
<evidence type="ECO:0000256" key="1">
    <source>
        <dbReference type="ARBA" id="ARBA00004651"/>
    </source>
</evidence>
<dbReference type="PANTHER" id="PTHR32309">
    <property type="entry name" value="TYROSINE-PROTEIN KINASE"/>
    <property type="match status" value="1"/>
</dbReference>
<dbReference type="InterPro" id="IPR050445">
    <property type="entry name" value="Bact_polysacc_biosynth/exp"/>
</dbReference>
<evidence type="ECO:0000259" key="7">
    <source>
        <dbReference type="Pfam" id="PF02706"/>
    </source>
</evidence>
<keyword evidence="5 6" id="KW-0472">Membrane</keyword>
<dbReference type="PANTHER" id="PTHR32309:SF13">
    <property type="entry name" value="FERRIC ENTEROBACTIN TRANSPORT PROTEIN FEPE"/>
    <property type="match status" value="1"/>
</dbReference>
<dbReference type="GO" id="GO:0004713">
    <property type="term" value="F:protein tyrosine kinase activity"/>
    <property type="evidence" value="ECO:0007669"/>
    <property type="project" value="TreeGrafter"/>
</dbReference>
<feature type="transmembrane region" description="Helical" evidence="6">
    <location>
        <begin position="339"/>
        <end position="361"/>
    </location>
</feature>
<dbReference type="Gene3D" id="3.30.1890.10">
    <property type="entry name" value="FepE-like"/>
    <property type="match status" value="1"/>
</dbReference>
<keyword evidence="3 6" id="KW-0812">Transmembrane</keyword>